<comment type="cofactor">
    <cofactor evidence="3">
        <name>Zn(2+)</name>
        <dbReference type="ChEBI" id="CHEBI:29105"/>
    </cofactor>
    <text evidence="3">Binds 2 Zn(2+) ions per subunit.</text>
</comment>
<dbReference type="PANTHER" id="PTHR32494">
    <property type="entry name" value="ALLANTOATE DEIMINASE-RELATED"/>
    <property type="match status" value="1"/>
</dbReference>
<accession>A0AAJ4ZBV1</accession>
<feature type="binding site" evidence="3">
    <location>
        <position position="112"/>
    </location>
    <ligand>
        <name>Zn(2+)</name>
        <dbReference type="ChEBI" id="CHEBI:29105"/>
        <label>2</label>
    </ligand>
</feature>
<evidence type="ECO:0000313" key="5">
    <source>
        <dbReference type="EMBL" id="AJC20942.1"/>
    </source>
</evidence>
<dbReference type="GO" id="GO:0016813">
    <property type="term" value="F:hydrolase activity, acting on carbon-nitrogen (but not peptide) bonds, in linear amidines"/>
    <property type="evidence" value="ECO:0007669"/>
    <property type="project" value="InterPro"/>
</dbReference>
<dbReference type="Pfam" id="PF07687">
    <property type="entry name" value="M20_dimer"/>
    <property type="match status" value="1"/>
</dbReference>
<evidence type="ECO:0000256" key="1">
    <source>
        <dbReference type="ARBA" id="ARBA00006153"/>
    </source>
</evidence>
<dbReference type="NCBIfam" id="TIGR01879">
    <property type="entry name" value="hydantase"/>
    <property type="match status" value="1"/>
</dbReference>
<dbReference type="EMBL" id="UGSJ01000001">
    <property type="protein sequence ID" value="SUA90463.1"/>
    <property type="molecule type" value="Genomic_DNA"/>
</dbReference>
<feature type="binding site" evidence="3">
    <location>
        <position position="147"/>
    </location>
    <ligand>
        <name>Zn(2+)</name>
        <dbReference type="ChEBI" id="CHEBI:29105"/>
        <label>2</label>
    </ligand>
</feature>
<reference evidence="7" key="1">
    <citation type="submission" date="2014-12" db="EMBL/GenBank/DDBJ databases">
        <title>Complete Genome Sequencing of Pandoraea pulmonicola DSM 16583.</title>
        <authorList>
            <person name="Chan K.-G."/>
        </authorList>
    </citation>
    <scope>NUCLEOTIDE SEQUENCE [LARGE SCALE GENOMIC DNA]</scope>
    <source>
        <strain evidence="7">DSM 16583</strain>
    </source>
</reference>
<dbReference type="EMBL" id="CP010310">
    <property type="protein sequence ID" value="AJC20942.1"/>
    <property type="molecule type" value="Genomic_DNA"/>
</dbReference>
<protein>
    <submittedName>
        <fullName evidence="6">N-carbamoyl-L-amino acid hydrolase</fullName>
        <ecNumber evidence="6">3.5.1.87</ecNumber>
    </submittedName>
    <submittedName>
        <fullName evidence="5">Zn-dependent hydrolase</fullName>
    </submittedName>
</protein>
<evidence type="ECO:0000313" key="8">
    <source>
        <dbReference type="Proteomes" id="UP000254589"/>
    </source>
</evidence>
<dbReference type="PANTHER" id="PTHR32494:SF5">
    <property type="entry name" value="ALLANTOATE AMIDOHYDROLASE"/>
    <property type="match status" value="1"/>
</dbReference>
<dbReference type="InterPro" id="IPR011650">
    <property type="entry name" value="Peptidase_M20_dimer"/>
</dbReference>
<dbReference type="PIRSF" id="PIRSF001235">
    <property type="entry name" value="Amidase_carbamoylase"/>
    <property type="match status" value="1"/>
</dbReference>
<organism evidence="6 8">
    <name type="scientific">Pandoraea pulmonicola</name>
    <dbReference type="NCBI Taxonomy" id="93221"/>
    <lineage>
        <taxon>Bacteria</taxon>
        <taxon>Pseudomonadati</taxon>
        <taxon>Pseudomonadota</taxon>
        <taxon>Betaproteobacteria</taxon>
        <taxon>Burkholderiales</taxon>
        <taxon>Burkholderiaceae</taxon>
        <taxon>Pandoraea</taxon>
    </lineage>
</organism>
<dbReference type="EC" id="3.5.1.87" evidence="6"/>
<evidence type="ECO:0000256" key="3">
    <source>
        <dbReference type="PIRSR" id="PIRSR001235-1"/>
    </source>
</evidence>
<dbReference type="Pfam" id="PF01546">
    <property type="entry name" value="Peptidase_M20"/>
    <property type="match status" value="1"/>
</dbReference>
<dbReference type="CDD" id="cd03884">
    <property type="entry name" value="M20_bAS"/>
    <property type="match status" value="1"/>
</dbReference>
<dbReference type="KEGG" id="ppul:RO07_11520"/>
<feature type="binding site" evidence="3">
    <location>
        <position position="112"/>
    </location>
    <ligand>
        <name>Zn(2+)</name>
        <dbReference type="ChEBI" id="CHEBI:29105"/>
        <label>1</label>
    </ligand>
</feature>
<dbReference type="GO" id="GO:0050538">
    <property type="term" value="F:N-carbamoyl-L-amino-acid hydrolase activity"/>
    <property type="evidence" value="ECO:0007669"/>
    <property type="project" value="UniProtKB-EC"/>
</dbReference>
<proteinExistence type="inferred from homology"/>
<dbReference type="Gene3D" id="3.40.630.10">
    <property type="entry name" value="Zn peptidases"/>
    <property type="match status" value="1"/>
</dbReference>
<name>A0AAJ4ZBV1_PANPU</name>
<evidence type="ECO:0000313" key="7">
    <source>
        <dbReference type="Proteomes" id="UP000035086"/>
    </source>
</evidence>
<dbReference type="Proteomes" id="UP000035086">
    <property type="component" value="Chromosome"/>
</dbReference>
<dbReference type="Gene3D" id="3.30.70.360">
    <property type="match status" value="1"/>
</dbReference>
<comment type="similarity">
    <text evidence="1">Belongs to the peptidase M20 family.</text>
</comment>
<sequence>MQASKASTSATASAALRLNGPALLQQLRDLGEIGADPVAGGRTRVALTDAEKAGRDQVVAWMRELDLDVRIDRIGNIFGTLAAHEASSGDAPPRPLMMGSHIDTVINAGALDGCYGVLGGLAVVRAFRDAGIAPSRPITVAAFTNEEGARFHPDMMGSLVHAGGLSLEEALDAIGTDGARLGDELVRIGYAGDMTPGMLVPHEYLELHIEQGPILEAEGLEIGVVENLQGISWQQITVQGNANHAGTTPTRLRHDAGYVAAAAVAELRRIAVESGTTLATVGTFRVEPGVINVIARKAVFTVDMRDPDEQRLAAGEARFAEFLEKLAQEEGVRVTTERLARFTPVVFDAALADAIEASAKRLGLSHKRMTSGAGHDAQMIARIAPAAMIFVPSRGGISHNPREHTDDDQLVRGAEVLLDVVAQRLGVSR</sequence>
<reference evidence="5" key="2">
    <citation type="submission" date="2016-11" db="EMBL/GenBank/DDBJ databases">
        <title>Complete Genome Sequencing of Pandoraea pulmonicola DSM 16583.</title>
        <authorList>
            <person name="Chan K.-G."/>
        </authorList>
    </citation>
    <scope>NUCLEOTIDE SEQUENCE</scope>
    <source>
        <strain evidence="5">DSM 16583</strain>
    </source>
</reference>
<keyword evidence="3" id="KW-0862">Zinc</keyword>
<feature type="binding site" evidence="3">
    <location>
        <position position="399"/>
    </location>
    <ligand>
        <name>Zn(2+)</name>
        <dbReference type="ChEBI" id="CHEBI:29105"/>
        <label>2</label>
    </ligand>
</feature>
<feature type="binding site" evidence="3">
    <location>
        <position position="101"/>
    </location>
    <ligand>
        <name>Zn(2+)</name>
        <dbReference type="ChEBI" id="CHEBI:29105"/>
        <label>1</label>
    </ligand>
</feature>
<dbReference type="GO" id="GO:0046872">
    <property type="term" value="F:metal ion binding"/>
    <property type="evidence" value="ECO:0007669"/>
    <property type="project" value="UniProtKB-KW"/>
</dbReference>
<dbReference type="SUPFAM" id="SSF53187">
    <property type="entry name" value="Zn-dependent exopeptidases"/>
    <property type="match status" value="1"/>
</dbReference>
<dbReference type="InterPro" id="IPR010158">
    <property type="entry name" value="Amidase_Cbmase"/>
</dbReference>
<gene>
    <name evidence="6" type="primary">amaB_1</name>
    <name evidence="6" type="ORF">NCTC13159_01946</name>
    <name evidence="5" type="ORF">RO07_11520</name>
</gene>
<dbReference type="NCBIfam" id="NF006771">
    <property type="entry name" value="PRK09290.1-5"/>
    <property type="match status" value="1"/>
</dbReference>
<dbReference type="RefSeq" id="WP_039407956.1">
    <property type="nucleotide sequence ID" value="NZ_CP010310.2"/>
</dbReference>
<keyword evidence="2 6" id="KW-0378">Hydrolase</keyword>
<evidence type="ECO:0000256" key="2">
    <source>
        <dbReference type="ARBA" id="ARBA00022801"/>
    </source>
</evidence>
<evidence type="ECO:0000259" key="4">
    <source>
        <dbReference type="Pfam" id="PF07687"/>
    </source>
</evidence>
<keyword evidence="3" id="KW-0479">Metal-binding</keyword>
<dbReference type="InterPro" id="IPR002933">
    <property type="entry name" value="Peptidase_M20"/>
</dbReference>
<keyword evidence="7" id="KW-1185">Reference proteome</keyword>
<evidence type="ECO:0000313" key="6">
    <source>
        <dbReference type="EMBL" id="SUA90463.1"/>
    </source>
</evidence>
<feature type="domain" description="Peptidase M20 dimerisation" evidence="4">
    <location>
        <begin position="229"/>
        <end position="329"/>
    </location>
</feature>
<feature type="binding site" evidence="3">
    <location>
        <position position="208"/>
    </location>
    <ligand>
        <name>Zn(2+)</name>
        <dbReference type="ChEBI" id="CHEBI:29105"/>
        <label>1</label>
    </ligand>
</feature>
<dbReference type="AlphaFoldDB" id="A0AAJ4ZBV1"/>
<dbReference type="InterPro" id="IPR036264">
    <property type="entry name" value="Bact_exopeptidase_dim_dom"/>
</dbReference>
<dbReference type="SUPFAM" id="SSF55031">
    <property type="entry name" value="Bacterial exopeptidase dimerisation domain"/>
    <property type="match status" value="1"/>
</dbReference>
<dbReference type="Proteomes" id="UP000254589">
    <property type="component" value="Unassembled WGS sequence"/>
</dbReference>
<reference evidence="6 8" key="3">
    <citation type="submission" date="2018-06" db="EMBL/GenBank/DDBJ databases">
        <authorList>
            <consortium name="Pathogen Informatics"/>
            <person name="Doyle S."/>
        </authorList>
    </citation>
    <scope>NUCLEOTIDE SEQUENCE [LARGE SCALE GENOMIC DNA]</scope>
    <source>
        <strain evidence="6 8">NCTC13159</strain>
    </source>
</reference>